<dbReference type="GO" id="GO:0000976">
    <property type="term" value="F:transcription cis-regulatory region binding"/>
    <property type="evidence" value="ECO:0007669"/>
    <property type="project" value="TreeGrafter"/>
</dbReference>
<reference evidence="3" key="2">
    <citation type="journal article" date="2023" name="IMA Fungus">
        <title>Comparative genomic study of the Penicillium genus elucidates a diverse pangenome and 15 lateral gene transfer events.</title>
        <authorList>
            <person name="Petersen C."/>
            <person name="Sorensen T."/>
            <person name="Nielsen M.R."/>
            <person name="Sondergaard T.E."/>
            <person name="Sorensen J.L."/>
            <person name="Fitzpatrick D.A."/>
            <person name="Frisvad J.C."/>
            <person name="Nielsen K.L."/>
        </authorList>
    </citation>
    <scope>NUCLEOTIDE SEQUENCE</scope>
    <source>
        <strain evidence="3">IBT 30069</strain>
    </source>
</reference>
<evidence type="ECO:0000256" key="2">
    <source>
        <dbReference type="ARBA" id="ARBA00023242"/>
    </source>
</evidence>
<dbReference type="EMBL" id="JAPQKH010000006">
    <property type="protein sequence ID" value="KAJ5094842.1"/>
    <property type="molecule type" value="Genomic_DNA"/>
</dbReference>
<dbReference type="Pfam" id="PF11951">
    <property type="entry name" value="Fungal_trans_2"/>
    <property type="match status" value="1"/>
</dbReference>
<gene>
    <name evidence="3" type="ORF">N7456_010703</name>
</gene>
<keyword evidence="2" id="KW-0539">Nucleus</keyword>
<comment type="subcellular location">
    <subcellularLocation>
        <location evidence="1">Nucleus</location>
    </subcellularLocation>
</comment>
<proteinExistence type="predicted"/>
<dbReference type="GO" id="GO:0045944">
    <property type="term" value="P:positive regulation of transcription by RNA polymerase II"/>
    <property type="evidence" value="ECO:0007669"/>
    <property type="project" value="TreeGrafter"/>
</dbReference>
<name>A0A9W9F752_9EURO</name>
<dbReference type="Proteomes" id="UP001149165">
    <property type="component" value="Unassembled WGS sequence"/>
</dbReference>
<protein>
    <submittedName>
        <fullName evidence="3">Uncharacterized protein</fullName>
    </submittedName>
</protein>
<evidence type="ECO:0000313" key="4">
    <source>
        <dbReference type="Proteomes" id="UP001149165"/>
    </source>
</evidence>
<dbReference type="InterPro" id="IPR021858">
    <property type="entry name" value="Fun_TF"/>
</dbReference>
<dbReference type="AlphaFoldDB" id="A0A9W9F752"/>
<dbReference type="OrthoDB" id="4364669at2759"/>
<dbReference type="GO" id="GO:0003700">
    <property type="term" value="F:DNA-binding transcription factor activity"/>
    <property type="evidence" value="ECO:0007669"/>
    <property type="project" value="TreeGrafter"/>
</dbReference>
<reference evidence="3" key="1">
    <citation type="submission" date="2022-11" db="EMBL/GenBank/DDBJ databases">
        <authorList>
            <person name="Petersen C."/>
        </authorList>
    </citation>
    <scope>NUCLEOTIDE SEQUENCE</scope>
    <source>
        <strain evidence="3">IBT 30069</strain>
    </source>
</reference>
<comment type="caution">
    <text evidence="3">The sequence shown here is derived from an EMBL/GenBank/DDBJ whole genome shotgun (WGS) entry which is preliminary data.</text>
</comment>
<evidence type="ECO:0000256" key="1">
    <source>
        <dbReference type="ARBA" id="ARBA00004123"/>
    </source>
</evidence>
<evidence type="ECO:0000313" key="3">
    <source>
        <dbReference type="EMBL" id="KAJ5094842.1"/>
    </source>
</evidence>
<accession>A0A9W9F752</accession>
<organism evidence="3 4">
    <name type="scientific">Penicillium angulare</name>
    <dbReference type="NCBI Taxonomy" id="116970"/>
    <lineage>
        <taxon>Eukaryota</taxon>
        <taxon>Fungi</taxon>
        <taxon>Dikarya</taxon>
        <taxon>Ascomycota</taxon>
        <taxon>Pezizomycotina</taxon>
        <taxon>Eurotiomycetes</taxon>
        <taxon>Eurotiomycetidae</taxon>
        <taxon>Eurotiales</taxon>
        <taxon>Aspergillaceae</taxon>
        <taxon>Penicillium</taxon>
    </lineage>
</organism>
<sequence>MKSTRPLSSHVPPLISAGLNDETVFLLETFRTGLATWMDIFDFQKTYEREVTKRALRSDILRLCICAFTAKNLSLLTPGEVWDSIASRYYGEALNHMIAAVTCEDPDSASDTLTAALLLSSYEVIGVSSISHQSHMKGAMNLIMTKGISSTSVGLDRANFIVFIRHEIWIALNNEMPLQFDLQRWNTVKPSMGASEYDIAQYLMFLIGAVVNTIYQLENDDTTSDRKKLNNQLDEWYNLTTPEFRGVGYGEVYDHEPRGIFFPIPATGIDFRSDLLSLLTLRC</sequence>
<dbReference type="GO" id="GO:0005634">
    <property type="term" value="C:nucleus"/>
    <property type="evidence" value="ECO:0007669"/>
    <property type="project" value="UniProtKB-SubCell"/>
</dbReference>
<dbReference type="PANTHER" id="PTHR37534">
    <property type="entry name" value="TRANSCRIPTIONAL ACTIVATOR PROTEIN UGA3"/>
    <property type="match status" value="1"/>
</dbReference>
<dbReference type="PANTHER" id="PTHR37534:SF9">
    <property type="entry name" value="ZN(II)2CYS6 TRANSCRIPTION FACTOR (EUROFUNG)"/>
    <property type="match status" value="1"/>
</dbReference>
<keyword evidence="4" id="KW-1185">Reference proteome</keyword>